<keyword evidence="3" id="KW-0804">Transcription</keyword>
<dbReference type="PANTHER" id="PTHR43280:SF27">
    <property type="entry name" value="TRANSCRIPTIONAL REGULATOR MTLR"/>
    <property type="match status" value="1"/>
</dbReference>
<reference evidence="5" key="1">
    <citation type="submission" date="2021-01" db="EMBL/GenBank/DDBJ databases">
        <title>Modified the classification status of verrucomicrobia.</title>
        <authorList>
            <person name="Feng X."/>
        </authorList>
    </citation>
    <scope>NUCLEOTIDE SEQUENCE</scope>
    <source>
        <strain evidence="5">_KCTC 22039</strain>
    </source>
</reference>
<keyword evidence="2" id="KW-0238">DNA-binding</keyword>
<dbReference type="InterPro" id="IPR018062">
    <property type="entry name" value="HTH_AraC-typ_CS"/>
</dbReference>
<feature type="domain" description="HTH araC/xylS-type" evidence="4">
    <location>
        <begin position="204"/>
        <end position="302"/>
    </location>
</feature>
<dbReference type="PROSITE" id="PS01124">
    <property type="entry name" value="HTH_ARAC_FAMILY_2"/>
    <property type="match status" value="1"/>
</dbReference>
<dbReference type="GO" id="GO:0003700">
    <property type="term" value="F:DNA-binding transcription factor activity"/>
    <property type="evidence" value="ECO:0007669"/>
    <property type="project" value="InterPro"/>
</dbReference>
<proteinExistence type="predicted"/>
<dbReference type="Pfam" id="PF12833">
    <property type="entry name" value="HTH_18"/>
    <property type="match status" value="1"/>
</dbReference>
<evidence type="ECO:0000313" key="5">
    <source>
        <dbReference type="EMBL" id="MBK1792006.1"/>
    </source>
</evidence>
<comment type="caution">
    <text evidence="5">The sequence shown here is derived from an EMBL/GenBank/DDBJ whole genome shotgun (WGS) entry which is preliminary data.</text>
</comment>
<evidence type="ECO:0000259" key="4">
    <source>
        <dbReference type="PROSITE" id="PS01124"/>
    </source>
</evidence>
<dbReference type="InterPro" id="IPR018060">
    <property type="entry name" value="HTH_AraC"/>
</dbReference>
<sequence length="308" mass="35055">MSNTAAESTKEELKSKLFERLRDSEQMQSYKDAFRSATGLPLRLKSFDPSDWGLRSHHRNQSEFCERINACEEACQACRECNVDLMKRSEVEGPSSCKCFAGMMATAIPVYLGPQVIAYLKTGQVFQRTPTEADFNETLGKFGKNPFNEEETAKLRETYLQTQAIDPERYNSIVQLLGHFAKELTRLADELAVASSNSEPQAITRARKFIHSNLDQVLHLATVAREAGMSESHFCRKFKDATGMTFTNYVNYARIMWAKKELLKPNARISEVAYQVGFQSLSQFNRSFSKLMEMSPSAYRQENIKKEA</sequence>
<dbReference type="Gene3D" id="1.10.10.60">
    <property type="entry name" value="Homeodomain-like"/>
    <property type="match status" value="2"/>
</dbReference>
<dbReference type="EMBL" id="JAENIM010000042">
    <property type="protein sequence ID" value="MBK1792006.1"/>
    <property type="molecule type" value="Genomic_DNA"/>
</dbReference>
<evidence type="ECO:0000256" key="1">
    <source>
        <dbReference type="ARBA" id="ARBA00023015"/>
    </source>
</evidence>
<dbReference type="Proteomes" id="UP000624703">
    <property type="component" value="Unassembled WGS sequence"/>
</dbReference>
<organism evidence="5 6">
    <name type="scientific">Persicirhabdus sediminis</name>
    <dbReference type="NCBI Taxonomy" id="454144"/>
    <lineage>
        <taxon>Bacteria</taxon>
        <taxon>Pseudomonadati</taxon>
        <taxon>Verrucomicrobiota</taxon>
        <taxon>Verrucomicrobiia</taxon>
        <taxon>Verrucomicrobiales</taxon>
        <taxon>Verrucomicrobiaceae</taxon>
        <taxon>Persicirhabdus</taxon>
    </lineage>
</organism>
<dbReference type="AlphaFoldDB" id="A0A8J7MET1"/>
<keyword evidence="6" id="KW-1185">Reference proteome</keyword>
<dbReference type="PRINTS" id="PR00032">
    <property type="entry name" value="HTHARAC"/>
</dbReference>
<protein>
    <submittedName>
        <fullName evidence="5">PocR ligand-binding domain-containing protein</fullName>
    </submittedName>
</protein>
<dbReference type="InterPro" id="IPR020449">
    <property type="entry name" value="Tscrpt_reg_AraC-type_HTH"/>
</dbReference>
<dbReference type="PROSITE" id="PS00041">
    <property type="entry name" value="HTH_ARAC_FAMILY_1"/>
    <property type="match status" value="1"/>
</dbReference>
<accession>A0A8J7MET1</accession>
<dbReference type="RefSeq" id="WP_200312019.1">
    <property type="nucleotide sequence ID" value="NZ_JAENIM010000042.1"/>
</dbReference>
<dbReference type="InterPro" id="IPR018771">
    <property type="entry name" value="PocR_dom"/>
</dbReference>
<keyword evidence="1" id="KW-0805">Transcription regulation</keyword>
<evidence type="ECO:0000256" key="2">
    <source>
        <dbReference type="ARBA" id="ARBA00023125"/>
    </source>
</evidence>
<dbReference type="PANTHER" id="PTHR43280">
    <property type="entry name" value="ARAC-FAMILY TRANSCRIPTIONAL REGULATOR"/>
    <property type="match status" value="1"/>
</dbReference>
<evidence type="ECO:0000313" key="6">
    <source>
        <dbReference type="Proteomes" id="UP000624703"/>
    </source>
</evidence>
<dbReference type="InterPro" id="IPR009057">
    <property type="entry name" value="Homeodomain-like_sf"/>
</dbReference>
<evidence type="ECO:0000256" key="3">
    <source>
        <dbReference type="ARBA" id="ARBA00023163"/>
    </source>
</evidence>
<dbReference type="Pfam" id="PF10114">
    <property type="entry name" value="PocR"/>
    <property type="match status" value="1"/>
</dbReference>
<dbReference type="SUPFAM" id="SSF46689">
    <property type="entry name" value="Homeodomain-like"/>
    <property type="match status" value="2"/>
</dbReference>
<dbReference type="SMART" id="SM00342">
    <property type="entry name" value="HTH_ARAC"/>
    <property type="match status" value="1"/>
</dbReference>
<gene>
    <name evidence="5" type="ORF">JIN82_12670</name>
</gene>
<name>A0A8J7MET1_9BACT</name>
<dbReference type="GO" id="GO:0043565">
    <property type="term" value="F:sequence-specific DNA binding"/>
    <property type="evidence" value="ECO:0007669"/>
    <property type="project" value="InterPro"/>
</dbReference>